<dbReference type="Proteomes" id="UP001595640">
    <property type="component" value="Unassembled WGS sequence"/>
</dbReference>
<dbReference type="RefSeq" id="WP_019018513.1">
    <property type="nucleotide sequence ID" value="NZ_BMXD01000001.1"/>
</dbReference>
<evidence type="ECO:0008006" key="3">
    <source>
        <dbReference type="Google" id="ProtNLM"/>
    </source>
</evidence>
<evidence type="ECO:0000313" key="2">
    <source>
        <dbReference type="Proteomes" id="UP001595640"/>
    </source>
</evidence>
<keyword evidence="2" id="KW-1185">Reference proteome</keyword>
<comment type="caution">
    <text evidence="1">The sequence shown here is derived from an EMBL/GenBank/DDBJ whole genome shotgun (WGS) entry which is preliminary data.</text>
</comment>
<dbReference type="EMBL" id="JBHRUH010000031">
    <property type="protein sequence ID" value="MFC3293208.1"/>
    <property type="molecule type" value="Genomic_DNA"/>
</dbReference>
<evidence type="ECO:0000313" key="1">
    <source>
        <dbReference type="EMBL" id="MFC3293208.1"/>
    </source>
</evidence>
<proteinExistence type="predicted"/>
<gene>
    <name evidence="1" type="ORF">ACFOEI_14220</name>
</gene>
<organism evidence="1 2">
    <name type="scientific">Modicisalibacter luteus</name>
    <dbReference type="NCBI Taxonomy" id="453962"/>
    <lineage>
        <taxon>Bacteria</taxon>
        <taxon>Pseudomonadati</taxon>
        <taxon>Pseudomonadota</taxon>
        <taxon>Gammaproteobacteria</taxon>
        <taxon>Oceanospirillales</taxon>
        <taxon>Halomonadaceae</taxon>
        <taxon>Modicisalibacter</taxon>
    </lineage>
</organism>
<protein>
    <recommendedName>
        <fullName evidence="3">MerR family transcriptional regulator</fullName>
    </recommendedName>
</protein>
<name>A0ABV7M4L3_9GAMM</name>
<sequence>MEREFLVVDGLKVTPETVRDWRYRMDEMKSQLEQRDGYALIALISQIRDAAGAPPSLPPDELPQFIAELRES</sequence>
<reference evidence="2" key="1">
    <citation type="journal article" date="2019" name="Int. J. Syst. Evol. Microbiol.">
        <title>The Global Catalogue of Microorganisms (GCM) 10K type strain sequencing project: providing services to taxonomists for standard genome sequencing and annotation.</title>
        <authorList>
            <consortium name="The Broad Institute Genomics Platform"/>
            <consortium name="The Broad Institute Genome Sequencing Center for Infectious Disease"/>
            <person name="Wu L."/>
            <person name="Ma J."/>
        </authorList>
    </citation>
    <scope>NUCLEOTIDE SEQUENCE [LARGE SCALE GENOMIC DNA]</scope>
    <source>
        <strain evidence="2">KCTC 12847</strain>
    </source>
</reference>
<accession>A0ABV7M4L3</accession>